<evidence type="ECO:0000256" key="2">
    <source>
        <dbReference type="ARBA" id="ARBA00022771"/>
    </source>
</evidence>
<dbReference type="Proteomes" id="UP001175228">
    <property type="component" value="Unassembled WGS sequence"/>
</dbReference>
<evidence type="ECO:0000259" key="5">
    <source>
        <dbReference type="PROSITE" id="PS50157"/>
    </source>
</evidence>
<dbReference type="Gene3D" id="3.30.160.60">
    <property type="entry name" value="Classic Zinc Finger"/>
    <property type="match status" value="1"/>
</dbReference>
<dbReference type="PROSITE" id="PS50157">
    <property type="entry name" value="ZINC_FINGER_C2H2_2"/>
    <property type="match status" value="1"/>
</dbReference>
<dbReference type="InterPro" id="IPR013087">
    <property type="entry name" value="Znf_C2H2_type"/>
</dbReference>
<name>A0AA39Q5D2_9AGAR</name>
<keyword evidence="7" id="KW-1185">Reference proteome</keyword>
<comment type="caution">
    <text evidence="6">The sequence shown here is derived from an EMBL/GenBank/DDBJ whole genome shotgun (WGS) entry which is preliminary data.</text>
</comment>
<dbReference type="EMBL" id="JAUEPU010000018">
    <property type="protein sequence ID" value="KAK0495188.1"/>
    <property type="molecule type" value="Genomic_DNA"/>
</dbReference>
<organism evidence="6 7">
    <name type="scientific">Armillaria luteobubalina</name>
    <dbReference type="NCBI Taxonomy" id="153913"/>
    <lineage>
        <taxon>Eukaryota</taxon>
        <taxon>Fungi</taxon>
        <taxon>Dikarya</taxon>
        <taxon>Basidiomycota</taxon>
        <taxon>Agaricomycotina</taxon>
        <taxon>Agaricomycetes</taxon>
        <taxon>Agaricomycetidae</taxon>
        <taxon>Agaricales</taxon>
        <taxon>Marasmiineae</taxon>
        <taxon>Physalacriaceae</taxon>
        <taxon>Armillaria</taxon>
    </lineage>
</organism>
<dbReference type="AlphaFoldDB" id="A0AA39Q5D2"/>
<evidence type="ECO:0000256" key="3">
    <source>
        <dbReference type="ARBA" id="ARBA00022833"/>
    </source>
</evidence>
<keyword evidence="3" id="KW-0862">Zinc</keyword>
<evidence type="ECO:0000256" key="1">
    <source>
        <dbReference type="ARBA" id="ARBA00022723"/>
    </source>
</evidence>
<accession>A0AA39Q5D2</accession>
<feature type="domain" description="C2H2-type" evidence="5">
    <location>
        <begin position="140"/>
        <end position="164"/>
    </location>
</feature>
<dbReference type="InterPro" id="IPR036236">
    <property type="entry name" value="Znf_C2H2_sf"/>
</dbReference>
<evidence type="ECO:0000313" key="6">
    <source>
        <dbReference type="EMBL" id="KAK0495188.1"/>
    </source>
</evidence>
<gene>
    <name evidence="6" type="ORF">EDD18DRAFT_265523</name>
</gene>
<evidence type="ECO:0000256" key="4">
    <source>
        <dbReference type="PROSITE-ProRule" id="PRU00042"/>
    </source>
</evidence>
<dbReference type="GO" id="GO:0008270">
    <property type="term" value="F:zinc ion binding"/>
    <property type="evidence" value="ECO:0007669"/>
    <property type="project" value="UniProtKB-KW"/>
</dbReference>
<protein>
    <recommendedName>
        <fullName evidence="5">C2H2-type domain-containing protein</fullName>
    </recommendedName>
</protein>
<evidence type="ECO:0000313" key="7">
    <source>
        <dbReference type="Proteomes" id="UP001175228"/>
    </source>
</evidence>
<sequence>MPKYIAHTRLGLAPMMVVKSLPQRSQLGTALFSSDVANLNEFSDGDVMDGLSLRMPPQVSSLDTSNSPPSKNSINVLCDLPACRVTFNPSSIQQHLVQHHTNLERKDGKITCPIDGHRVTEANYGRHILNVHFKHLKGWCDICKKDLSRKDNLKRHMKTHMGQD</sequence>
<reference evidence="6" key="1">
    <citation type="submission" date="2023-06" db="EMBL/GenBank/DDBJ databases">
        <authorList>
            <consortium name="Lawrence Berkeley National Laboratory"/>
            <person name="Ahrendt S."/>
            <person name="Sahu N."/>
            <person name="Indic B."/>
            <person name="Wong-Bajracharya J."/>
            <person name="Merenyi Z."/>
            <person name="Ke H.-M."/>
            <person name="Monk M."/>
            <person name="Kocsube S."/>
            <person name="Drula E."/>
            <person name="Lipzen A."/>
            <person name="Balint B."/>
            <person name="Henrissat B."/>
            <person name="Andreopoulos B."/>
            <person name="Martin F.M."/>
            <person name="Harder C.B."/>
            <person name="Rigling D."/>
            <person name="Ford K.L."/>
            <person name="Foster G.D."/>
            <person name="Pangilinan J."/>
            <person name="Papanicolaou A."/>
            <person name="Barry K."/>
            <person name="LaButti K."/>
            <person name="Viragh M."/>
            <person name="Koriabine M."/>
            <person name="Yan M."/>
            <person name="Riley R."/>
            <person name="Champramary S."/>
            <person name="Plett K.L."/>
            <person name="Tsai I.J."/>
            <person name="Slot J."/>
            <person name="Sipos G."/>
            <person name="Plett J."/>
            <person name="Nagy L.G."/>
            <person name="Grigoriev I.V."/>
        </authorList>
    </citation>
    <scope>NUCLEOTIDE SEQUENCE</scope>
    <source>
        <strain evidence="6">HWK02</strain>
    </source>
</reference>
<keyword evidence="1" id="KW-0479">Metal-binding</keyword>
<dbReference type="PROSITE" id="PS00028">
    <property type="entry name" value="ZINC_FINGER_C2H2_1"/>
    <property type="match status" value="1"/>
</dbReference>
<proteinExistence type="predicted"/>
<dbReference type="FunFam" id="3.30.160.60:FF:000446">
    <property type="entry name" value="Zinc finger protein"/>
    <property type="match status" value="1"/>
</dbReference>
<dbReference type="SUPFAM" id="SSF57667">
    <property type="entry name" value="beta-beta-alpha zinc fingers"/>
    <property type="match status" value="1"/>
</dbReference>
<keyword evidence="2 4" id="KW-0863">Zinc-finger</keyword>